<comment type="caution">
    <text evidence="3">The sequence shown here is derived from an EMBL/GenBank/DDBJ whole genome shotgun (WGS) entry which is preliminary data.</text>
</comment>
<dbReference type="Gene3D" id="3.30.565.10">
    <property type="entry name" value="Histidine kinase-like ATPase, C-terminal domain"/>
    <property type="match status" value="1"/>
</dbReference>
<dbReference type="InterPro" id="IPR036890">
    <property type="entry name" value="HATPase_C_sf"/>
</dbReference>
<keyword evidence="1" id="KW-0808">Transferase</keyword>
<dbReference type="RefSeq" id="WP_358132562.1">
    <property type="nucleotide sequence ID" value="NZ_JBFALK010000006.1"/>
</dbReference>
<dbReference type="EMBL" id="JBFALK010000006">
    <property type="protein sequence ID" value="MEV0969584.1"/>
    <property type="molecule type" value="Genomic_DNA"/>
</dbReference>
<reference evidence="3 4" key="1">
    <citation type="submission" date="2024-06" db="EMBL/GenBank/DDBJ databases">
        <title>The Natural Products Discovery Center: Release of the First 8490 Sequenced Strains for Exploring Actinobacteria Biosynthetic Diversity.</title>
        <authorList>
            <person name="Kalkreuter E."/>
            <person name="Kautsar S.A."/>
            <person name="Yang D."/>
            <person name="Bader C.D."/>
            <person name="Teijaro C.N."/>
            <person name="Fluegel L."/>
            <person name="Davis C.M."/>
            <person name="Simpson J.R."/>
            <person name="Lauterbach L."/>
            <person name="Steele A.D."/>
            <person name="Gui C."/>
            <person name="Meng S."/>
            <person name="Li G."/>
            <person name="Viehrig K."/>
            <person name="Ye F."/>
            <person name="Su P."/>
            <person name="Kiefer A.F."/>
            <person name="Nichols A."/>
            <person name="Cepeda A.J."/>
            <person name="Yan W."/>
            <person name="Fan B."/>
            <person name="Jiang Y."/>
            <person name="Adhikari A."/>
            <person name="Zheng C.-J."/>
            <person name="Schuster L."/>
            <person name="Cowan T.M."/>
            <person name="Smanski M.J."/>
            <person name="Chevrette M.G."/>
            <person name="De Carvalho L.P.S."/>
            <person name="Shen B."/>
        </authorList>
    </citation>
    <scope>NUCLEOTIDE SEQUENCE [LARGE SCALE GENOMIC DNA]</scope>
    <source>
        <strain evidence="3 4">NPDC050100</strain>
    </source>
</reference>
<keyword evidence="3" id="KW-0067">ATP-binding</keyword>
<sequence>MEEALKVGTAFAERRRTPDPRVPVLGEKWIPRDGRCLASARRFVRDVAADWNAAEDVQEVAELLASELVTNALTHGAVGVPATSTVRVTVGRERELIVVEVHDCCAALPRPRRATDSELRGRGLAIVQALSHDWGWTLTPTGKSVWFQLVAWPGNDLVAAASKACAAHLWRADSTAVMTNT</sequence>
<dbReference type="InterPro" id="IPR050267">
    <property type="entry name" value="Anti-sigma-factor_SerPK"/>
</dbReference>
<feature type="domain" description="Histidine kinase/HSP90-like ATPase" evidence="2">
    <location>
        <begin position="36"/>
        <end position="148"/>
    </location>
</feature>
<name>A0ABV3GDE4_MICGL</name>
<proteinExistence type="predicted"/>
<dbReference type="CDD" id="cd16936">
    <property type="entry name" value="HATPase_RsbW-like"/>
    <property type="match status" value="1"/>
</dbReference>
<gene>
    <name evidence="3" type="ORF">AB0I59_13175</name>
</gene>
<keyword evidence="1" id="KW-0723">Serine/threonine-protein kinase</keyword>
<evidence type="ECO:0000259" key="2">
    <source>
        <dbReference type="Pfam" id="PF13581"/>
    </source>
</evidence>
<evidence type="ECO:0000313" key="4">
    <source>
        <dbReference type="Proteomes" id="UP001551675"/>
    </source>
</evidence>
<protein>
    <submittedName>
        <fullName evidence="3">ATP-binding protein</fullName>
    </submittedName>
</protein>
<dbReference type="Proteomes" id="UP001551675">
    <property type="component" value="Unassembled WGS sequence"/>
</dbReference>
<organism evidence="3 4">
    <name type="scientific">Microtetraspora glauca</name>
    <dbReference type="NCBI Taxonomy" id="1996"/>
    <lineage>
        <taxon>Bacteria</taxon>
        <taxon>Bacillati</taxon>
        <taxon>Actinomycetota</taxon>
        <taxon>Actinomycetes</taxon>
        <taxon>Streptosporangiales</taxon>
        <taxon>Streptosporangiaceae</taxon>
        <taxon>Microtetraspora</taxon>
    </lineage>
</organism>
<keyword evidence="3" id="KW-0547">Nucleotide-binding</keyword>
<dbReference type="PANTHER" id="PTHR35526">
    <property type="entry name" value="ANTI-SIGMA-F FACTOR RSBW-RELATED"/>
    <property type="match status" value="1"/>
</dbReference>
<keyword evidence="1" id="KW-0418">Kinase</keyword>
<accession>A0ABV3GDE4</accession>
<dbReference type="GO" id="GO:0005524">
    <property type="term" value="F:ATP binding"/>
    <property type="evidence" value="ECO:0007669"/>
    <property type="project" value="UniProtKB-KW"/>
</dbReference>
<keyword evidence="4" id="KW-1185">Reference proteome</keyword>
<evidence type="ECO:0000256" key="1">
    <source>
        <dbReference type="ARBA" id="ARBA00022527"/>
    </source>
</evidence>
<dbReference type="InterPro" id="IPR003594">
    <property type="entry name" value="HATPase_dom"/>
</dbReference>
<evidence type="ECO:0000313" key="3">
    <source>
        <dbReference type="EMBL" id="MEV0969584.1"/>
    </source>
</evidence>
<dbReference type="PANTHER" id="PTHR35526:SF3">
    <property type="entry name" value="ANTI-SIGMA-F FACTOR RSBW"/>
    <property type="match status" value="1"/>
</dbReference>
<dbReference type="SUPFAM" id="SSF55874">
    <property type="entry name" value="ATPase domain of HSP90 chaperone/DNA topoisomerase II/histidine kinase"/>
    <property type="match status" value="1"/>
</dbReference>
<dbReference type="Pfam" id="PF13581">
    <property type="entry name" value="HATPase_c_2"/>
    <property type="match status" value="1"/>
</dbReference>